<accession>X1LXD1</accession>
<comment type="caution">
    <text evidence="1">The sequence shown here is derived from an EMBL/GenBank/DDBJ whole genome shotgun (WGS) entry which is preliminary data.</text>
</comment>
<dbReference type="AlphaFoldDB" id="X1LXD1"/>
<name>X1LXD1_9ZZZZ</name>
<feature type="non-terminal residue" evidence="1">
    <location>
        <position position="1"/>
    </location>
</feature>
<protein>
    <submittedName>
        <fullName evidence="1">Uncharacterized protein</fullName>
    </submittedName>
</protein>
<dbReference type="EMBL" id="BARU01048739">
    <property type="protein sequence ID" value="GAH98803.1"/>
    <property type="molecule type" value="Genomic_DNA"/>
</dbReference>
<gene>
    <name evidence="1" type="ORF">S03H2_72247</name>
</gene>
<evidence type="ECO:0000313" key="1">
    <source>
        <dbReference type="EMBL" id="GAH98803.1"/>
    </source>
</evidence>
<reference evidence="1" key="1">
    <citation type="journal article" date="2014" name="Front. Microbiol.">
        <title>High frequency of phylogenetically diverse reductive dehalogenase-homologous genes in deep subseafloor sedimentary metagenomes.</title>
        <authorList>
            <person name="Kawai M."/>
            <person name="Futagami T."/>
            <person name="Toyoda A."/>
            <person name="Takaki Y."/>
            <person name="Nishi S."/>
            <person name="Hori S."/>
            <person name="Arai W."/>
            <person name="Tsubouchi T."/>
            <person name="Morono Y."/>
            <person name="Uchiyama I."/>
            <person name="Ito T."/>
            <person name="Fujiyama A."/>
            <person name="Inagaki F."/>
            <person name="Takami H."/>
        </authorList>
    </citation>
    <scope>NUCLEOTIDE SEQUENCE</scope>
    <source>
        <strain evidence="1">Expedition CK06-06</strain>
    </source>
</reference>
<feature type="non-terminal residue" evidence="1">
    <location>
        <position position="65"/>
    </location>
</feature>
<organism evidence="1">
    <name type="scientific">marine sediment metagenome</name>
    <dbReference type="NCBI Taxonomy" id="412755"/>
    <lineage>
        <taxon>unclassified sequences</taxon>
        <taxon>metagenomes</taxon>
        <taxon>ecological metagenomes</taxon>
    </lineage>
</organism>
<sequence length="65" mass="7164">IWKGKRYFTAGNETLFAGDGNSGLQALVGSEFAHYKNLCCVFFNEVDLGHSDSIPNFTFEVTEGI</sequence>
<proteinExistence type="predicted"/>